<sequence>MTLLERTPVRPADAATITGRLRAVVLAAVAGLLAALISWVVVTVPVFVAWLADDRSSVSIWQTAGIGVDLWALAHRASIEVGEHQVVLAPLLLTLVPILACWYAVGQVVVDRPDVRGELDEVTGWRFAWAALGVTELVSFLVGYVASGLLLCSLAGLGQAPVIVSSALPGLLLVPLIAIGLSLWREHRRQEHPTLDRGLRWVELHTPVLVRRGLRPAVQALCILIVGALLLVVALLVIRMGRVLTLYEALDAGTVGTSVLTLGSVAALPNILVWAMGWSSGVEVAVGTVQVGWTESSAGDLPLLPVLAALPEPGALPPGLWLSALLPVLAGAWVGFQSSRAAPRLASWWAKAQIALSACVGVTVVVLLLSWLALGGMTPGLLSQVGTDPVRVATLLGAEVLGGALVTLSALHLFRRRL</sequence>
<keyword evidence="1" id="KW-0812">Transmembrane</keyword>
<protein>
    <submittedName>
        <fullName evidence="2">DUF6350 family protein</fullName>
    </submittedName>
</protein>
<keyword evidence="1" id="KW-1133">Transmembrane helix</keyword>
<keyword evidence="3" id="KW-1185">Reference proteome</keyword>
<feature type="transmembrane region" description="Helical" evidence="1">
    <location>
        <begin position="250"/>
        <end position="276"/>
    </location>
</feature>
<feature type="transmembrane region" description="Helical" evidence="1">
    <location>
        <begin position="21"/>
        <end position="52"/>
    </location>
</feature>
<feature type="transmembrane region" description="Helical" evidence="1">
    <location>
        <begin position="217"/>
        <end position="238"/>
    </location>
</feature>
<dbReference type="InterPro" id="IPR045931">
    <property type="entry name" value="DUF6350"/>
</dbReference>
<evidence type="ECO:0000313" key="2">
    <source>
        <dbReference type="EMBL" id="USQ78795.1"/>
    </source>
</evidence>
<reference evidence="2" key="1">
    <citation type="submission" date="2022-06" db="EMBL/GenBank/DDBJ databases">
        <title>Ornithinimicrobium HY1793.</title>
        <authorList>
            <person name="Huang Y."/>
        </authorList>
    </citation>
    <scope>NUCLEOTIDE SEQUENCE</scope>
    <source>
        <strain evidence="2">HY1793</strain>
    </source>
</reference>
<accession>A0ABY4YQL5</accession>
<feature type="transmembrane region" description="Helical" evidence="1">
    <location>
        <begin position="348"/>
        <end position="372"/>
    </location>
</feature>
<feature type="transmembrane region" description="Helical" evidence="1">
    <location>
        <begin position="319"/>
        <end position="336"/>
    </location>
</feature>
<name>A0ABY4YQL5_9MICO</name>
<feature type="transmembrane region" description="Helical" evidence="1">
    <location>
        <begin position="86"/>
        <end position="105"/>
    </location>
</feature>
<keyword evidence="1" id="KW-0472">Membrane</keyword>
<feature type="transmembrane region" description="Helical" evidence="1">
    <location>
        <begin position="58"/>
        <end position="74"/>
    </location>
</feature>
<feature type="transmembrane region" description="Helical" evidence="1">
    <location>
        <begin position="392"/>
        <end position="414"/>
    </location>
</feature>
<dbReference type="EMBL" id="CP099489">
    <property type="protein sequence ID" value="USQ78795.1"/>
    <property type="molecule type" value="Genomic_DNA"/>
</dbReference>
<dbReference type="RefSeq" id="WP_252591590.1">
    <property type="nucleotide sequence ID" value="NZ_CP099489.1"/>
</dbReference>
<dbReference type="Pfam" id="PF19877">
    <property type="entry name" value="DUF6350"/>
    <property type="match status" value="1"/>
</dbReference>
<organism evidence="2 3">
    <name type="scientific">Ornithinimicrobium faecis</name>
    <dbReference type="NCBI Taxonomy" id="2934158"/>
    <lineage>
        <taxon>Bacteria</taxon>
        <taxon>Bacillati</taxon>
        <taxon>Actinomycetota</taxon>
        <taxon>Actinomycetes</taxon>
        <taxon>Micrococcales</taxon>
        <taxon>Ornithinimicrobiaceae</taxon>
        <taxon>Ornithinimicrobium</taxon>
    </lineage>
</organism>
<feature type="transmembrane region" description="Helical" evidence="1">
    <location>
        <begin position="162"/>
        <end position="184"/>
    </location>
</feature>
<proteinExistence type="predicted"/>
<feature type="transmembrane region" description="Helical" evidence="1">
    <location>
        <begin position="125"/>
        <end position="150"/>
    </location>
</feature>
<evidence type="ECO:0000256" key="1">
    <source>
        <dbReference type="SAM" id="Phobius"/>
    </source>
</evidence>
<gene>
    <name evidence="2" type="ORF">NF556_14335</name>
</gene>
<evidence type="ECO:0000313" key="3">
    <source>
        <dbReference type="Proteomes" id="UP001056455"/>
    </source>
</evidence>
<dbReference type="Proteomes" id="UP001056455">
    <property type="component" value="Chromosome"/>
</dbReference>